<organism evidence="2 3">
    <name type="scientific">Lachancea fermentati</name>
    <name type="common">Zygosaccharomyces fermentati</name>
    <dbReference type="NCBI Taxonomy" id="4955"/>
    <lineage>
        <taxon>Eukaryota</taxon>
        <taxon>Fungi</taxon>
        <taxon>Dikarya</taxon>
        <taxon>Ascomycota</taxon>
        <taxon>Saccharomycotina</taxon>
        <taxon>Saccharomycetes</taxon>
        <taxon>Saccharomycetales</taxon>
        <taxon>Saccharomycetaceae</taxon>
        <taxon>Lachancea</taxon>
    </lineage>
</organism>
<sequence>MILVSLKFTAKIRQMNNSYSFLYSREGRMSSSSESGINVTAQNKAPFNQGWFQDAYKSAVEFYEKDSALDSRDRLEISKAYVSLVRAQMWGGWLGFATIFGSPFAYRYYKTSSIRGVKVPRNFVLGLIGLVIGQRIAGDRTYKSRLRELDPNGEFHSAGAYGDAQSGAKSGQQRQYEMLKLLGPGMAPRWATYFYSTYTNPERRLPDPKRKLKEMEDGKLIKGSPFLNQRDPLGLYSGPRFDKKEGVPQVGNTPQPSSMSCKDQDGDIFGEADQESSSRPALSSWDRIRQENNVETSSSSPTWSKIAAQKSAGHDKAEHFSDDRIPEDDSQREFDELLERERRGEDEIH</sequence>
<gene>
    <name evidence="2" type="ORF">LAFE_0B04170G</name>
</gene>
<dbReference type="Pfam" id="PF07954">
    <property type="entry name" value="DUF1689"/>
    <property type="match status" value="1"/>
</dbReference>
<dbReference type="OrthoDB" id="4036490at2759"/>
<evidence type="ECO:0000313" key="2">
    <source>
        <dbReference type="EMBL" id="SCV99863.1"/>
    </source>
</evidence>
<evidence type="ECO:0000313" key="3">
    <source>
        <dbReference type="Proteomes" id="UP000190831"/>
    </source>
</evidence>
<feature type="compositionally biased region" description="Basic and acidic residues" evidence="1">
    <location>
        <begin position="312"/>
        <end position="349"/>
    </location>
</feature>
<proteinExistence type="predicted"/>
<dbReference type="AlphaFoldDB" id="A0A1G4M7P2"/>
<dbReference type="OMA" id="EHIMKDP"/>
<evidence type="ECO:0000256" key="1">
    <source>
        <dbReference type="SAM" id="MobiDB-lite"/>
    </source>
</evidence>
<feature type="region of interest" description="Disordered" evidence="1">
    <location>
        <begin position="216"/>
        <end position="349"/>
    </location>
</feature>
<protein>
    <submittedName>
        <fullName evidence="2">LAFE_0B04170g1_1</fullName>
    </submittedName>
</protein>
<accession>A0A1G4M7P2</accession>
<dbReference type="InterPro" id="IPR012470">
    <property type="entry name" value="Pup1-like"/>
</dbReference>
<dbReference type="EMBL" id="LT598489">
    <property type="protein sequence ID" value="SCV99863.1"/>
    <property type="molecule type" value="Genomic_DNA"/>
</dbReference>
<name>A0A1G4M7P2_LACFM</name>
<reference evidence="3" key="1">
    <citation type="submission" date="2016-03" db="EMBL/GenBank/DDBJ databases">
        <authorList>
            <person name="Devillers H."/>
        </authorList>
    </citation>
    <scope>NUCLEOTIDE SEQUENCE [LARGE SCALE GENOMIC DNA]</scope>
</reference>
<feature type="compositionally biased region" description="Polar residues" evidence="1">
    <location>
        <begin position="250"/>
        <end position="261"/>
    </location>
</feature>
<feature type="compositionally biased region" description="Polar residues" evidence="1">
    <location>
        <begin position="293"/>
        <end position="303"/>
    </location>
</feature>
<dbReference type="Proteomes" id="UP000190831">
    <property type="component" value="Chromosome B"/>
</dbReference>
<keyword evidence="3" id="KW-1185">Reference proteome</keyword>